<dbReference type="PANTHER" id="PTHR10688:SF14">
    <property type="entry name" value="PWWP DOMAIN-CONTAINING PROTEIN"/>
    <property type="match status" value="1"/>
</dbReference>
<dbReference type="InterPro" id="IPR000313">
    <property type="entry name" value="PWWP_dom"/>
</dbReference>
<sequence length="169" mass="19160">SNSKLLSDFCDNSVTGLESAAQHTVIDYHCNDSNQTSFTTSESTPEKSQIAESTIAKMNCQIWWPAEIIGETSHVSDSRSRGIDSHVLVQFYGYYGIAWIDPAREISQLEDWFEERSSNTMDKFQDALTQALERKEYLSANRESLGSPDGLDHSYSKINHLVYIIHLLF</sequence>
<dbReference type="InterPro" id="IPR052657">
    <property type="entry name" value="PDP_family_Arabidopsis"/>
</dbReference>
<dbReference type="SUPFAM" id="SSF63748">
    <property type="entry name" value="Tudor/PWWP/MBT"/>
    <property type="match status" value="1"/>
</dbReference>
<evidence type="ECO:0000313" key="2">
    <source>
        <dbReference type="EMBL" id="OAY21877.1"/>
    </source>
</evidence>
<dbReference type="PROSITE" id="PS50812">
    <property type="entry name" value="PWWP"/>
    <property type="match status" value="1"/>
</dbReference>
<proteinExistence type="predicted"/>
<gene>
    <name evidence="2" type="ORF">MANES_S049500</name>
</gene>
<feature type="domain" description="PWWP" evidence="1">
    <location>
        <begin position="50"/>
        <end position="111"/>
    </location>
</feature>
<dbReference type="Gene3D" id="2.30.30.140">
    <property type="match status" value="1"/>
</dbReference>
<dbReference type="CDD" id="cd05162">
    <property type="entry name" value="PWWP"/>
    <property type="match status" value="1"/>
</dbReference>
<protein>
    <recommendedName>
        <fullName evidence="1">PWWP domain-containing protein</fullName>
    </recommendedName>
</protein>
<accession>A0A199UB59</accession>
<dbReference type="EMBL" id="KV450606">
    <property type="protein sequence ID" value="OAY21877.1"/>
    <property type="molecule type" value="Genomic_DNA"/>
</dbReference>
<feature type="non-terminal residue" evidence="2">
    <location>
        <position position="1"/>
    </location>
</feature>
<evidence type="ECO:0000259" key="1">
    <source>
        <dbReference type="PROSITE" id="PS50812"/>
    </source>
</evidence>
<dbReference type="STRING" id="3983.A0A199UB59"/>
<reference evidence="2" key="1">
    <citation type="submission" date="2016-02" db="EMBL/GenBank/DDBJ databases">
        <title>WGS assembly of Manihot esculenta.</title>
        <authorList>
            <person name="Bredeson J.V."/>
            <person name="Prochnik S.E."/>
            <person name="Lyons J.B."/>
            <person name="Schmutz J."/>
            <person name="Grimwood J."/>
            <person name="Vrebalov J."/>
            <person name="Bart R.S."/>
            <person name="Amuge T."/>
            <person name="Ferguson M.E."/>
            <person name="Green R."/>
            <person name="Putnam N."/>
            <person name="Stites J."/>
            <person name="Rounsley S."/>
            <person name="Rokhsar D.S."/>
        </authorList>
    </citation>
    <scope>NUCLEOTIDE SEQUENCE [LARGE SCALE GENOMIC DNA]</scope>
    <source>
        <tissue evidence="2">Leaf</tissue>
    </source>
</reference>
<organism evidence="2">
    <name type="scientific">Manihot esculenta</name>
    <name type="common">Cassava</name>
    <name type="synonym">Jatropha manihot</name>
    <dbReference type="NCBI Taxonomy" id="3983"/>
    <lineage>
        <taxon>Eukaryota</taxon>
        <taxon>Viridiplantae</taxon>
        <taxon>Streptophyta</taxon>
        <taxon>Embryophyta</taxon>
        <taxon>Tracheophyta</taxon>
        <taxon>Spermatophyta</taxon>
        <taxon>Magnoliopsida</taxon>
        <taxon>eudicotyledons</taxon>
        <taxon>Gunneridae</taxon>
        <taxon>Pentapetalae</taxon>
        <taxon>rosids</taxon>
        <taxon>fabids</taxon>
        <taxon>Malpighiales</taxon>
        <taxon>Euphorbiaceae</taxon>
        <taxon>Crotonoideae</taxon>
        <taxon>Manihoteae</taxon>
        <taxon>Manihot</taxon>
    </lineage>
</organism>
<name>A0A199UB59_MANES</name>
<dbReference type="Pfam" id="PF00855">
    <property type="entry name" value="PWWP"/>
    <property type="match status" value="1"/>
</dbReference>
<dbReference type="AlphaFoldDB" id="A0A199UB59"/>
<dbReference type="PANTHER" id="PTHR10688">
    <property type="entry name" value="PWWP DOMAIN-CONTAINING PROTEIN"/>
    <property type="match status" value="1"/>
</dbReference>